<evidence type="ECO:0000256" key="4">
    <source>
        <dbReference type="ARBA" id="ARBA00023157"/>
    </source>
</evidence>
<evidence type="ECO:0000313" key="10">
    <source>
        <dbReference type="EMBL" id="KAL3853017.1"/>
    </source>
</evidence>
<evidence type="ECO:0000256" key="3">
    <source>
        <dbReference type="ARBA" id="ARBA00022737"/>
    </source>
</evidence>
<dbReference type="FunFam" id="2.60.40.10:FF:000161">
    <property type="entry name" value="Leucine rich repeats and immunoglobulin like domains 2"/>
    <property type="match status" value="1"/>
</dbReference>
<keyword evidence="2 8" id="KW-0732">Signal</keyword>
<keyword evidence="11" id="KW-1185">Reference proteome</keyword>
<evidence type="ECO:0000256" key="8">
    <source>
        <dbReference type="SAM" id="SignalP"/>
    </source>
</evidence>
<dbReference type="PROSITE" id="PS50835">
    <property type="entry name" value="IG_LIKE"/>
    <property type="match status" value="3"/>
</dbReference>
<dbReference type="Proteomes" id="UP001634394">
    <property type="component" value="Unassembled WGS sequence"/>
</dbReference>
<dbReference type="InterPro" id="IPR013098">
    <property type="entry name" value="Ig_I-set"/>
</dbReference>
<dbReference type="SMART" id="SM00082">
    <property type="entry name" value="LRRCT"/>
    <property type="match status" value="1"/>
</dbReference>
<dbReference type="InterPro" id="IPR000483">
    <property type="entry name" value="Cys-rich_flank_reg_C"/>
</dbReference>
<keyword evidence="7" id="KW-0472">Membrane</keyword>
<feature type="domain" description="Ig-like" evidence="9">
    <location>
        <begin position="508"/>
        <end position="606"/>
    </location>
</feature>
<feature type="region of interest" description="Disordered" evidence="6">
    <location>
        <begin position="1084"/>
        <end position="1110"/>
    </location>
</feature>
<comment type="caution">
    <text evidence="10">The sequence shown here is derived from an EMBL/GenBank/DDBJ whole genome shotgun (WGS) entry which is preliminary data.</text>
</comment>
<feature type="domain" description="Ig-like" evidence="9">
    <location>
        <begin position="705"/>
        <end position="791"/>
    </location>
</feature>
<dbReference type="InterPro" id="IPR007110">
    <property type="entry name" value="Ig-like_dom"/>
</dbReference>
<dbReference type="InterPro" id="IPR000372">
    <property type="entry name" value="LRRNT"/>
</dbReference>
<evidence type="ECO:0000256" key="1">
    <source>
        <dbReference type="ARBA" id="ARBA00022614"/>
    </source>
</evidence>
<keyword evidence="7" id="KW-1133">Transmembrane helix</keyword>
<dbReference type="InterPro" id="IPR003599">
    <property type="entry name" value="Ig_sub"/>
</dbReference>
<dbReference type="SMART" id="SM00365">
    <property type="entry name" value="LRR_SD22"/>
    <property type="match status" value="9"/>
</dbReference>
<keyword evidence="5" id="KW-0325">Glycoprotein</keyword>
<feature type="domain" description="Ig-like" evidence="9">
    <location>
        <begin position="611"/>
        <end position="700"/>
    </location>
</feature>
<dbReference type="Gene3D" id="2.60.40.10">
    <property type="entry name" value="Immunoglobulins"/>
    <property type="match status" value="3"/>
</dbReference>
<dbReference type="SMART" id="SM00408">
    <property type="entry name" value="IGc2"/>
    <property type="match status" value="3"/>
</dbReference>
<evidence type="ECO:0000256" key="5">
    <source>
        <dbReference type="ARBA" id="ARBA00023180"/>
    </source>
</evidence>
<evidence type="ECO:0000256" key="2">
    <source>
        <dbReference type="ARBA" id="ARBA00022729"/>
    </source>
</evidence>
<dbReference type="SMART" id="SM00013">
    <property type="entry name" value="LRRNT"/>
    <property type="match status" value="1"/>
</dbReference>
<reference evidence="10 11" key="1">
    <citation type="submission" date="2024-11" db="EMBL/GenBank/DDBJ databases">
        <title>Chromosome-level genome assembly of the freshwater bivalve Anodonta woodiana.</title>
        <authorList>
            <person name="Chen X."/>
        </authorList>
    </citation>
    <scope>NUCLEOTIDE SEQUENCE [LARGE SCALE GENOMIC DNA]</scope>
    <source>
        <strain evidence="10">MN2024</strain>
        <tissue evidence="10">Gills</tissue>
    </source>
</reference>
<feature type="transmembrane region" description="Helical" evidence="7">
    <location>
        <begin position="820"/>
        <end position="841"/>
    </location>
</feature>
<dbReference type="InterPro" id="IPR032675">
    <property type="entry name" value="LRR_dom_sf"/>
</dbReference>
<proteinExistence type="predicted"/>
<dbReference type="FunFam" id="3.80.10.10:FF:000023">
    <property type="entry name" value="Leucine rich repeats and immunoglobulin like domains 3"/>
    <property type="match status" value="1"/>
</dbReference>
<dbReference type="Pfam" id="PF07679">
    <property type="entry name" value="I-set"/>
    <property type="match status" value="2"/>
</dbReference>
<accession>A0ABD3UUZ4</accession>
<dbReference type="InterPro" id="IPR001611">
    <property type="entry name" value="Leu-rich_rpt"/>
</dbReference>
<keyword evidence="7" id="KW-0812">Transmembrane</keyword>
<keyword evidence="1" id="KW-0433">Leucine-rich repeat</keyword>
<dbReference type="InterPro" id="IPR013783">
    <property type="entry name" value="Ig-like_fold"/>
</dbReference>
<keyword evidence="3" id="KW-0677">Repeat</keyword>
<dbReference type="InterPro" id="IPR003591">
    <property type="entry name" value="Leu-rich_rpt_typical-subtyp"/>
</dbReference>
<feature type="region of interest" description="Disordered" evidence="6">
    <location>
        <begin position="854"/>
        <end position="883"/>
    </location>
</feature>
<protein>
    <recommendedName>
        <fullName evidence="9">Ig-like domain-containing protein</fullName>
    </recommendedName>
</protein>
<dbReference type="Pfam" id="PF01462">
    <property type="entry name" value="LRRNT"/>
    <property type="match status" value="1"/>
</dbReference>
<dbReference type="EMBL" id="JBJQND010000015">
    <property type="protein sequence ID" value="KAL3853017.1"/>
    <property type="molecule type" value="Genomic_DNA"/>
</dbReference>
<gene>
    <name evidence="10" type="ORF">ACJMK2_016603</name>
</gene>
<dbReference type="InterPro" id="IPR003598">
    <property type="entry name" value="Ig_sub2"/>
</dbReference>
<feature type="compositionally biased region" description="Basic residues" evidence="6">
    <location>
        <begin position="1084"/>
        <end position="1095"/>
    </location>
</feature>
<feature type="chain" id="PRO_5044890786" description="Ig-like domain-containing protein" evidence="8">
    <location>
        <begin position="26"/>
        <end position="1285"/>
    </location>
</feature>
<dbReference type="SUPFAM" id="SSF52058">
    <property type="entry name" value="L domain-like"/>
    <property type="match status" value="2"/>
</dbReference>
<dbReference type="InterPro" id="IPR036179">
    <property type="entry name" value="Ig-like_dom_sf"/>
</dbReference>
<organism evidence="10 11">
    <name type="scientific">Sinanodonta woodiana</name>
    <name type="common">Chinese pond mussel</name>
    <name type="synonym">Anodonta woodiana</name>
    <dbReference type="NCBI Taxonomy" id="1069815"/>
    <lineage>
        <taxon>Eukaryota</taxon>
        <taxon>Metazoa</taxon>
        <taxon>Spiralia</taxon>
        <taxon>Lophotrochozoa</taxon>
        <taxon>Mollusca</taxon>
        <taxon>Bivalvia</taxon>
        <taxon>Autobranchia</taxon>
        <taxon>Heteroconchia</taxon>
        <taxon>Palaeoheterodonta</taxon>
        <taxon>Unionida</taxon>
        <taxon>Unionoidea</taxon>
        <taxon>Unionidae</taxon>
        <taxon>Unioninae</taxon>
        <taxon>Sinanodonta</taxon>
    </lineage>
</organism>
<feature type="compositionally biased region" description="Polar residues" evidence="6">
    <location>
        <begin position="963"/>
        <end position="986"/>
    </location>
</feature>
<dbReference type="Pfam" id="PF13927">
    <property type="entry name" value="Ig_3"/>
    <property type="match status" value="1"/>
</dbReference>
<name>A0ABD3UUZ4_SINWO</name>
<dbReference type="SMART" id="SM00409">
    <property type="entry name" value="IG"/>
    <property type="match status" value="3"/>
</dbReference>
<dbReference type="SUPFAM" id="SSF48726">
    <property type="entry name" value="Immunoglobulin"/>
    <property type="match status" value="3"/>
</dbReference>
<dbReference type="Gene3D" id="3.80.10.10">
    <property type="entry name" value="Ribonuclease Inhibitor"/>
    <property type="match status" value="4"/>
</dbReference>
<dbReference type="FunFam" id="2.60.40.10:FF:000150">
    <property type="entry name" value="Leucine rich repeats and immunoglobulin like domains 3"/>
    <property type="match status" value="1"/>
</dbReference>
<feature type="region of interest" description="Disordered" evidence="6">
    <location>
        <begin position="934"/>
        <end position="993"/>
    </location>
</feature>
<evidence type="ECO:0000256" key="6">
    <source>
        <dbReference type="SAM" id="MobiDB-lite"/>
    </source>
</evidence>
<dbReference type="InterPro" id="IPR050467">
    <property type="entry name" value="LRFN"/>
</dbReference>
<sequence length="1285" mass="141799">MAAVYFCIIAVFVIWVGYLLNGSYAVNNLCPSACTCLGGHVDCSELGLIEVPKDVPSWTEKLYLQKNGISLIVEDDFKGLTNLELLDLTANEIQYLNESAFRNLPSLKDLKLSHNKLEEIPVFRDNPNLISLELNHNRIHTIDMQPLTFLTTLESLEITHNDIMHISKEGFPVNLTLKKLGLNNNKISYLEAGCFDNLTSLESLKLNKNKIKHIPKELFSKLKNLKQLDLSKNYLEEIEGLSFKGLDNLQVLKLRRNSISRLSDGTFWGLEKIQTLQLDYNNITVLSRSWLYGLESLKHLSVSKNSIVSIESNGWEFCPDLVSLDISDNRITTIAVSTFSKLQNLKILRLANNQITNAEEESFKNMASLEELDLNNNRISMTIEDMNGAFVGLVKLKELRLERNRIKTITKQAFMGLRTLEKLFLGNNNITTIEGNSFDETTGLRELYFNSSSLLCDCQLSWLPIWLRDNNFERSVMAKCSHPESLKGKSIFTVDSNDFKCEGHFPKPSILKNPQSQMILKGENVTLNCTAASSESQGTPTQFQWKKDNMLVTDGNIENHANRSGNVTNYISKLHIILAQDSDAGRYQCIISNKFGSGYSKRAQISVHVFPVFTKTPEDVTVKQGSTAKLVCAARGQPPPSISWKKDGGDDFPAAKERRMHVIPDDDVFFIVEVKRKDEGIYSCTASNEAGSIVVNASLSVLEPPSFAQPMTSKVTRLKDTTVLACLASGSPWPKITWSKDGNPFEITERHFLTMQNQLLLIVMTEMSDAGKYMCEMSNTLGTQRGYSTVTVITEDSKGSDASSGGRDGGLDDESTTTGIIIIAVVCCVVGTSLVWVIIIYQTRKRQELYSATPTDETTLPGEVPSSGYNSSDKEGSFSQPVPLKVPGYQYQVDMQMKESGYESSSGRFRAARTAAIFPSDVDGEDPQANYGLLCGENQYPEHSDDNSESSIQYEGSEIDSIHSGSTSRTSNSQTPTLRTFHPQPTNHDRLTPPAGVTEASKGAGQVGTQTCEHGDNKVTVQTENSLCESNSASKPASSLCDSVLKSGDCLMCSSCKKNCGQPHTDNGMSSIRHNGPPRIPLKHARSRSGRHKNGGRQAHFDGTQPLGGPFMKPEDPGVGSCEEATVSALPPPLPLMTCPMTVPHHTCNNHHIQSSSTTDCVNPMLNPPVVSASTNGHYLHIYPHHTPVNTHCHMCYGPSLAGLENQRLTQENGATGTGRLPVNGIVGCVHTMLKPPPLATQWHGHSYHTYPYLHHPSMQHLVQQTQNDALVQVVNSEYGGTEDV</sequence>
<dbReference type="PANTHER" id="PTHR45842">
    <property type="entry name" value="SYNAPTIC ADHESION-LIKE MOLECULE SALM"/>
    <property type="match status" value="1"/>
</dbReference>
<keyword evidence="4" id="KW-1015">Disulfide bond</keyword>
<evidence type="ECO:0000259" key="9">
    <source>
        <dbReference type="PROSITE" id="PS50835"/>
    </source>
</evidence>
<feature type="signal peptide" evidence="8">
    <location>
        <begin position="1"/>
        <end position="25"/>
    </location>
</feature>
<evidence type="ECO:0000256" key="7">
    <source>
        <dbReference type="SAM" id="Phobius"/>
    </source>
</evidence>
<dbReference type="FunFam" id="3.80.10.10:FF:001164">
    <property type="entry name" value="GH01279p"/>
    <property type="match status" value="1"/>
</dbReference>
<dbReference type="SMART" id="SM00369">
    <property type="entry name" value="LRR_TYP"/>
    <property type="match status" value="14"/>
</dbReference>
<dbReference type="Pfam" id="PF13855">
    <property type="entry name" value="LRR_8"/>
    <property type="match status" value="4"/>
</dbReference>
<evidence type="ECO:0000313" key="11">
    <source>
        <dbReference type="Proteomes" id="UP001634394"/>
    </source>
</evidence>
<dbReference type="PROSITE" id="PS51450">
    <property type="entry name" value="LRR"/>
    <property type="match status" value="6"/>
</dbReference>
<dbReference type="PANTHER" id="PTHR45842:SF21">
    <property type="entry name" value="IG-LIKE DOMAIN-CONTAINING PROTEIN"/>
    <property type="match status" value="1"/>
</dbReference>